<dbReference type="EMBL" id="SLWL01000009">
    <property type="protein sequence ID" value="TCO12389.1"/>
    <property type="molecule type" value="Genomic_DNA"/>
</dbReference>
<name>A0A4R2GRA8_9HYPH</name>
<dbReference type="PANTHER" id="PTHR31435:SF10">
    <property type="entry name" value="BSR4717 PROTEIN"/>
    <property type="match status" value="1"/>
</dbReference>
<gene>
    <name evidence="2" type="ORF">EV666_10935</name>
</gene>
<dbReference type="PANTHER" id="PTHR31435">
    <property type="entry name" value="PROTEIN NATD1"/>
    <property type="match status" value="1"/>
</dbReference>
<proteinExistence type="predicted"/>
<dbReference type="AlphaFoldDB" id="A0A4R2GRA8"/>
<accession>A0A4R2GRA8</accession>
<comment type="caution">
    <text evidence="2">The sequence shown here is derived from an EMBL/GenBank/DDBJ whole genome shotgun (WGS) entry which is preliminary data.</text>
</comment>
<dbReference type="Gene3D" id="3.40.630.30">
    <property type="match status" value="1"/>
</dbReference>
<dbReference type="InterPro" id="IPR016181">
    <property type="entry name" value="Acyl_CoA_acyltransferase"/>
</dbReference>
<feature type="domain" description="N-acetyltransferase" evidence="1">
    <location>
        <begin position="5"/>
        <end position="90"/>
    </location>
</feature>
<dbReference type="Pfam" id="PF14542">
    <property type="entry name" value="Acetyltransf_CG"/>
    <property type="match status" value="1"/>
</dbReference>
<dbReference type="InterPro" id="IPR045057">
    <property type="entry name" value="Gcn5-rel_NAT"/>
</dbReference>
<sequence>MTGIRDNTSASRFEMQTEWGLAVLDYHDTLDAISLDHTGVPEGAAGKGVGARFVLGVLDDIRARGRKIIPRCPFVQAMLKKHPQYADMVLV</sequence>
<dbReference type="Proteomes" id="UP000294881">
    <property type="component" value="Unassembled WGS sequence"/>
</dbReference>
<protein>
    <recommendedName>
        <fullName evidence="1">N-acetyltransferase domain-containing protein</fullName>
    </recommendedName>
</protein>
<evidence type="ECO:0000259" key="1">
    <source>
        <dbReference type="PROSITE" id="PS51729"/>
    </source>
</evidence>
<organism evidence="2 3">
    <name type="scientific">Camelimonas lactis</name>
    <dbReference type="NCBI Taxonomy" id="659006"/>
    <lineage>
        <taxon>Bacteria</taxon>
        <taxon>Pseudomonadati</taxon>
        <taxon>Pseudomonadota</taxon>
        <taxon>Alphaproteobacteria</taxon>
        <taxon>Hyphomicrobiales</taxon>
        <taxon>Chelatococcaceae</taxon>
        <taxon>Camelimonas</taxon>
    </lineage>
</organism>
<evidence type="ECO:0000313" key="2">
    <source>
        <dbReference type="EMBL" id="TCO12389.1"/>
    </source>
</evidence>
<evidence type="ECO:0000313" key="3">
    <source>
        <dbReference type="Proteomes" id="UP000294881"/>
    </source>
</evidence>
<keyword evidence="3" id="KW-1185">Reference proteome</keyword>
<dbReference type="RefSeq" id="WP_165909982.1">
    <property type="nucleotide sequence ID" value="NZ_JBHUNN010000002.1"/>
</dbReference>
<dbReference type="PROSITE" id="PS51729">
    <property type="entry name" value="GNAT_YJDJ"/>
    <property type="match status" value="1"/>
</dbReference>
<dbReference type="InterPro" id="IPR031165">
    <property type="entry name" value="GNAT_YJDJ"/>
</dbReference>
<reference evidence="2 3" key="1">
    <citation type="submission" date="2019-03" db="EMBL/GenBank/DDBJ databases">
        <title>Genomic Encyclopedia of Type Strains, Phase IV (KMG-IV): sequencing the most valuable type-strain genomes for metagenomic binning, comparative biology and taxonomic classification.</title>
        <authorList>
            <person name="Goeker M."/>
        </authorList>
    </citation>
    <scope>NUCLEOTIDE SEQUENCE [LARGE SCALE GENOMIC DNA]</scope>
    <source>
        <strain evidence="2 3">DSM 22958</strain>
    </source>
</reference>
<dbReference type="SUPFAM" id="SSF55729">
    <property type="entry name" value="Acyl-CoA N-acyltransferases (Nat)"/>
    <property type="match status" value="1"/>
</dbReference>